<dbReference type="Pfam" id="PF00004">
    <property type="entry name" value="AAA"/>
    <property type="match status" value="1"/>
</dbReference>
<evidence type="ECO:0000256" key="8">
    <source>
        <dbReference type="ARBA" id="ARBA00022989"/>
    </source>
</evidence>
<dbReference type="OrthoDB" id="10251412at2759"/>
<keyword evidence="8" id="KW-1133">Transmembrane helix</keyword>
<evidence type="ECO:0000256" key="10">
    <source>
        <dbReference type="ARBA" id="ARBA00023136"/>
    </source>
</evidence>
<dbReference type="Pfam" id="PF08740">
    <property type="entry name" value="BCS1_N"/>
    <property type="match status" value="1"/>
</dbReference>
<dbReference type="STRING" id="39966.A0A369K2T3"/>
<evidence type="ECO:0000256" key="6">
    <source>
        <dbReference type="ARBA" id="ARBA00022801"/>
    </source>
</evidence>
<feature type="compositionally biased region" description="Low complexity" evidence="12">
    <location>
        <begin position="558"/>
        <end position="571"/>
    </location>
</feature>
<dbReference type="GO" id="GO:0016887">
    <property type="term" value="F:ATP hydrolysis activity"/>
    <property type="evidence" value="ECO:0007669"/>
    <property type="project" value="InterPro"/>
</dbReference>
<evidence type="ECO:0000256" key="11">
    <source>
        <dbReference type="ARBA" id="ARBA00048778"/>
    </source>
</evidence>
<gene>
    <name evidence="15" type="primary">BCS1_0</name>
    <name evidence="15" type="ORF">Hypma_002154</name>
</gene>
<organism evidence="15 16">
    <name type="scientific">Hypsizygus marmoreus</name>
    <name type="common">White beech mushroom</name>
    <name type="synonym">Agaricus marmoreus</name>
    <dbReference type="NCBI Taxonomy" id="39966"/>
    <lineage>
        <taxon>Eukaryota</taxon>
        <taxon>Fungi</taxon>
        <taxon>Dikarya</taxon>
        <taxon>Basidiomycota</taxon>
        <taxon>Agaricomycotina</taxon>
        <taxon>Agaricomycetes</taxon>
        <taxon>Agaricomycetidae</taxon>
        <taxon>Agaricales</taxon>
        <taxon>Tricholomatineae</taxon>
        <taxon>Lyophyllaceae</taxon>
        <taxon>Hypsizygus</taxon>
    </lineage>
</organism>
<dbReference type="InterPro" id="IPR003959">
    <property type="entry name" value="ATPase_AAA_core"/>
</dbReference>
<evidence type="ECO:0000256" key="2">
    <source>
        <dbReference type="ARBA" id="ARBA00007448"/>
    </source>
</evidence>
<dbReference type="GO" id="GO:0005524">
    <property type="term" value="F:ATP binding"/>
    <property type="evidence" value="ECO:0007669"/>
    <property type="project" value="UniProtKB-KW"/>
</dbReference>
<dbReference type="InterPro" id="IPR057495">
    <property type="entry name" value="AAA_lid_BCS1"/>
</dbReference>
<evidence type="ECO:0000256" key="4">
    <source>
        <dbReference type="ARBA" id="ARBA00022741"/>
    </source>
</evidence>
<keyword evidence="4" id="KW-0547">Nucleotide-binding</keyword>
<reference evidence="15" key="1">
    <citation type="submission" date="2018-04" db="EMBL/GenBank/DDBJ databases">
        <title>Whole genome sequencing of Hypsizygus marmoreus.</title>
        <authorList>
            <person name="Choi I.-G."/>
            <person name="Min B."/>
            <person name="Kim J.-G."/>
            <person name="Kim S."/>
            <person name="Oh Y.-L."/>
            <person name="Kong W.-S."/>
            <person name="Park H."/>
            <person name="Jeong J."/>
            <person name="Song E.-S."/>
        </authorList>
    </citation>
    <scope>NUCLEOTIDE SEQUENCE [LARGE SCALE GENOMIC DNA]</scope>
    <source>
        <strain evidence="15">51987-8</strain>
    </source>
</reference>
<dbReference type="EMBL" id="LUEZ02000013">
    <property type="protein sequence ID" value="RDB27800.1"/>
    <property type="molecule type" value="Genomic_DNA"/>
</dbReference>
<dbReference type="Gene3D" id="3.40.50.300">
    <property type="entry name" value="P-loop containing nucleotide triphosphate hydrolases"/>
    <property type="match status" value="1"/>
</dbReference>
<dbReference type="AlphaFoldDB" id="A0A369K2T3"/>
<dbReference type="GO" id="GO:0005743">
    <property type="term" value="C:mitochondrial inner membrane"/>
    <property type="evidence" value="ECO:0007669"/>
    <property type="project" value="UniProtKB-SubCell"/>
</dbReference>
<evidence type="ECO:0000256" key="1">
    <source>
        <dbReference type="ARBA" id="ARBA00004434"/>
    </source>
</evidence>
<comment type="catalytic activity">
    <reaction evidence="11">
        <text>ATP + H2O = ADP + phosphate + H(+)</text>
        <dbReference type="Rhea" id="RHEA:13065"/>
        <dbReference type="ChEBI" id="CHEBI:15377"/>
        <dbReference type="ChEBI" id="CHEBI:15378"/>
        <dbReference type="ChEBI" id="CHEBI:30616"/>
        <dbReference type="ChEBI" id="CHEBI:43474"/>
        <dbReference type="ChEBI" id="CHEBI:456216"/>
    </reaction>
    <physiologicalReaction direction="left-to-right" evidence="11">
        <dbReference type="Rhea" id="RHEA:13066"/>
    </physiologicalReaction>
</comment>
<feature type="region of interest" description="Disordered" evidence="12">
    <location>
        <begin position="551"/>
        <end position="615"/>
    </location>
</feature>
<dbReference type="SUPFAM" id="SSF52540">
    <property type="entry name" value="P-loop containing nucleoside triphosphate hydrolases"/>
    <property type="match status" value="1"/>
</dbReference>
<dbReference type="PANTHER" id="PTHR23070">
    <property type="entry name" value="BCS1 AAA-TYPE ATPASE"/>
    <property type="match status" value="1"/>
</dbReference>
<keyword evidence="6" id="KW-0378">Hydrolase</keyword>
<evidence type="ECO:0000256" key="7">
    <source>
        <dbReference type="ARBA" id="ARBA00022840"/>
    </source>
</evidence>
<dbReference type="InterPro" id="IPR003593">
    <property type="entry name" value="AAA+_ATPase"/>
</dbReference>
<evidence type="ECO:0000313" key="15">
    <source>
        <dbReference type="EMBL" id="RDB27800.1"/>
    </source>
</evidence>
<evidence type="ECO:0000313" key="16">
    <source>
        <dbReference type="Proteomes" id="UP000076154"/>
    </source>
</evidence>
<evidence type="ECO:0000256" key="9">
    <source>
        <dbReference type="ARBA" id="ARBA00023128"/>
    </source>
</evidence>
<feature type="domain" description="AAA+ ATPase" evidence="13">
    <location>
        <begin position="275"/>
        <end position="414"/>
    </location>
</feature>
<protein>
    <submittedName>
        <fullName evidence="15">Mitochondrial chaperone BCS1</fullName>
    </submittedName>
</protein>
<name>A0A369K2T3_HYPMA</name>
<proteinExistence type="inferred from homology"/>
<comment type="subcellular location">
    <subcellularLocation>
        <location evidence="1">Mitochondrion inner membrane</location>
        <topology evidence="1">Single-pass membrane protein</topology>
    </subcellularLocation>
</comment>
<keyword evidence="9" id="KW-0496">Mitochondrion</keyword>
<comment type="caution">
    <text evidence="15">The sequence shown here is derived from an EMBL/GenBank/DDBJ whole genome shotgun (WGS) entry which is preliminary data.</text>
</comment>
<feature type="domain" description="BCS1 N-terminal" evidence="14">
    <location>
        <begin position="70"/>
        <end position="244"/>
    </location>
</feature>
<comment type="similarity">
    <text evidence="2">Belongs to the AAA ATPase family. BCS1 subfamily.</text>
</comment>
<evidence type="ECO:0000259" key="13">
    <source>
        <dbReference type="SMART" id="SM00382"/>
    </source>
</evidence>
<keyword evidence="10" id="KW-0472">Membrane</keyword>
<keyword evidence="5" id="KW-0999">Mitochondrion inner membrane</keyword>
<dbReference type="InterPro" id="IPR050747">
    <property type="entry name" value="Mitochondrial_chaperone_BCS1"/>
</dbReference>
<dbReference type="SMART" id="SM01024">
    <property type="entry name" value="BCS1_N"/>
    <property type="match status" value="1"/>
</dbReference>
<keyword evidence="3" id="KW-0812">Transmembrane</keyword>
<evidence type="ECO:0000256" key="5">
    <source>
        <dbReference type="ARBA" id="ARBA00022792"/>
    </source>
</evidence>
<keyword evidence="7" id="KW-0067">ATP-binding</keyword>
<keyword evidence="16" id="KW-1185">Reference proteome</keyword>
<dbReference type="Pfam" id="PF25426">
    <property type="entry name" value="AAA_lid_BCS1"/>
    <property type="match status" value="1"/>
</dbReference>
<sequence>MGALSQHPIPEHMDSFARYLLSSTPSLGLSYPAAATDYLKQLFNLQTAWMTPHPGVAEGIKLFFFGTWLASCGLWIPALLEVFLDKVCVTATFTEGNHSYLWLKAWLDSNQTWNATARNVQVFCDSLVPLRPDPRTNAIPTDINWMQATYLPSVSSYVRLWYKWHPMTLSRREQNHSMAGHQILQSTITIRIYGAWSNLVLTDFLSEIQKAYLDDQKQTVSIYHREGNFWVSTQSYSRRDPTSLVLVPGQWEALRADALDFLSSREWYYERGIQYRRGYLLHGPPGSGKTSLIRTLAGALGLSVYPLILSQEGMDDSRLTTLVNALPKYCIAVMEDIDAAFTYSVNREDKSSNPNSSDATGKRVTLSGLLNALDGLSSHEGRIFIATTNKYGTLDPALIRPGRMDLHVKLENASKDQARRLFVKMYSQTSNIALNILDASSGSGDSGSQALSQLLSDGIPAATVSSRVVSGQDNASYNPMLVGMVHMAKGRKLDQSQLDRLAIQFSEAIPEGEFSMSSIQGFLLQHKVDPDMAVMDITRWVQKELDARKTASNVGMLPTSSSASTSGTPPGHQDVDIQSGAKFNDSKAVASPTPPLTPPDRTPAALPQNSESKGE</sequence>
<evidence type="ECO:0000256" key="3">
    <source>
        <dbReference type="ARBA" id="ARBA00022692"/>
    </source>
</evidence>
<dbReference type="InParanoid" id="A0A369K2T3"/>
<dbReference type="InterPro" id="IPR014851">
    <property type="entry name" value="BCS1_N"/>
</dbReference>
<dbReference type="InterPro" id="IPR027417">
    <property type="entry name" value="P-loop_NTPase"/>
</dbReference>
<evidence type="ECO:0000256" key="12">
    <source>
        <dbReference type="SAM" id="MobiDB-lite"/>
    </source>
</evidence>
<evidence type="ECO:0000259" key="14">
    <source>
        <dbReference type="SMART" id="SM01024"/>
    </source>
</evidence>
<accession>A0A369K2T3</accession>
<dbReference type="SMART" id="SM00382">
    <property type="entry name" value="AAA"/>
    <property type="match status" value="1"/>
</dbReference>
<feature type="compositionally biased region" description="Pro residues" evidence="12">
    <location>
        <begin position="592"/>
        <end position="601"/>
    </location>
</feature>
<dbReference type="Proteomes" id="UP000076154">
    <property type="component" value="Unassembled WGS sequence"/>
</dbReference>